<evidence type="ECO:0000256" key="1">
    <source>
        <dbReference type="ARBA" id="ARBA00008857"/>
    </source>
</evidence>
<dbReference type="InterPro" id="IPR053876">
    <property type="entry name" value="Phage_int_M"/>
</dbReference>
<dbReference type="InterPro" id="IPR002104">
    <property type="entry name" value="Integrase_catalytic"/>
</dbReference>
<evidence type="ECO:0000313" key="8">
    <source>
        <dbReference type="EMBL" id="MFC5526139.1"/>
    </source>
</evidence>
<evidence type="ECO:0000313" key="9">
    <source>
        <dbReference type="Proteomes" id="UP001596114"/>
    </source>
</evidence>
<sequence>MPKRVDPLSPSAVANAKPQAKPYKLADGGGLFLLVQPNGAKWWRWKYRRPDTRKENALSLGTYPDVSLRKARDRRDEARKLLADGIDPGDQRKATHAANVDTFEAVAREWFARHAPKWASSHADKVIRRLERDVFPWIGSKNIAALEAPDVLAVLRRVESRNAVETAHRVHQNCGQVFRYAVATGRAKGDVTRDLRGALTPWKPQHYASITEPEKVGELLRAIDAFTGSYVLAAILKLSPLVFTRPGELREAAWAEIDLDAGEWNIPAERMKLRLPLLVPLAPQAVAILRDLYPLTGAGRYVFPGARTNKRPLSNMAVNAALRRMGYGKDIMTAHGFRAIARTILDEVLGFRVDIIEHQLAHAVKDANGRAYNRTSFLPQRRKMMDAWAEYLDGLRVAPGKVVAIKRRA</sequence>
<dbReference type="Gene3D" id="3.30.160.390">
    <property type="entry name" value="Integrase, DNA-binding domain"/>
    <property type="match status" value="1"/>
</dbReference>
<feature type="domain" description="Core-binding (CB)" evidence="7">
    <location>
        <begin position="101"/>
        <end position="182"/>
    </location>
</feature>
<feature type="domain" description="Tyr recombinase" evidence="6">
    <location>
        <begin position="206"/>
        <end position="385"/>
    </location>
</feature>
<comment type="caution">
    <text evidence="8">The sequence shown here is derived from an EMBL/GenBank/DDBJ whole genome shotgun (WGS) entry which is preliminary data.</text>
</comment>
<keyword evidence="9" id="KW-1185">Reference proteome</keyword>
<evidence type="ECO:0000259" key="7">
    <source>
        <dbReference type="PROSITE" id="PS51900"/>
    </source>
</evidence>
<keyword evidence="2" id="KW-0229">DNA integration</keyword>
<dbReference type="InterPro" id="IPR050808">
    <property type="entry name" value="Phage_Integrase"/>
</dbReference>
<dbReference type="RefSeq" id="WP_377319684.1">
    <property type="nucleotide sequence ID" value="NZ_JBHSNF010000002.1"/>
</dbReference>
<keyword evidence="4" id="KW-0233">DNA recombination</keyword>
<dbReference type="PANTHER" id="PTHR30629">
    <property type="entry name" value="PROPHAGE INTEGRASE"/>
    <property type="match status" value="1"/>
</dbReference>
<dbReference type="Gene3D" id="1.10.150.130">
    <property type="match status" value="1"/>
</dbReference>
<dbReference type="InterPro" id="IPR038488">
    <property type="entry name" value="Integrase_DNA-bd_sf"/>
</dbReference>
<dbReference type="InterPro" id="IPR044068">
    <property type="entry name" value="CB"/>
</dbReference>
<evidence type="ECO:0000259" key="6">
    <source>
        <dbReference type="PROSITE" id="PS51898"/>
    </source>
</evidence>
<keyword evidence="3 5" id="KW-0238">DNA-binding</keyword>
<dbReference type="Pfam" id="PF00589">
    <property type="entry name" value="Phage_integrase"/>
    <property type="match status" value="1"/>
</dbReference>
<dbReference type="PANTHER" id="PTHR30629:SF2">
    <property type="entry name" value="PROPHAGE INTEGRASE INTS-RELATED"/>
    <property type="match status" value="1"/>
</dbReference>
<dbReference type="SUPFAM" id="SSF56349">
    <property type="entry name" value="DNA breaking-rejoining enzymes"/>
    <property type="match status" value="1"/>
</dbReference>
<evidence type="ECO:0000256" key="2">
    <source>
        <dbReference type="ARBA" id="ARBA00022908"/>
    </source>
</evidence>
<accession>A0ABW0QMF6</accession>
<dbReference type="PROSITE" id="PS51900">
    <property type="entry name" value="CB"/>
    <property type="match status" value="1"/>
</dbReference>
<reference evidence="9" key="1">
    <citation type="journal article" date="2019" name="Int. J. Syst. Evol. Microbiol.">
        <title>The Global Catalogue of Microorganisms (GCM) 10K type strain sequencing project: providing services to taxonomists for standard genome sequencing and annotation.</title>
        <authorList>
            <consortium name="The Broad Institute Genomics Platform"/>
            <consortium name="The Broad Institute Genome Sequencing Center for Infectious Disease"/>
            <person name="Wu L."/>
            <person name="Ma J."/>
        </authorList>
    </citation>
    <scope>NUCLEOTIDE SEQUENCE [LARGE SCALE GENOMIC DNA]</scope>
    <source>
        <strain evidence="9">CGMCC 1.16619</strain>
    </source>
</reference>
<name>A0ABW0QMF6_9GAMM</name>
<dbReference type="EMBL" id="JBHSNF010000002">
    <property type="protein sequence ID" value="MFC5526139.1"/>
    <property type="molecule type" value="Genomic_DNA"/>
</dbReference>
<gene>
    <name evidence="8" type="ORF">ACFPPA_10330</name>
</gene>
<evidence type="ECO:0000256" key="4">
    <source>
        <dbReference type="ARBA" id="ARBA00023172"/>
    </source>
</evidence>
<comment type="similarity">
    <text evidence="1">Belongs to the 'phage' integrase family.</text>
</comment>
<dbReference type="InterPro" id="IPR010998">
    <property type="entry name" value="Integrase_recombinase_N"/>
</dbReference>
<evidence type="ECO:0000256" key="3">
    <source>
        <dbReference type="ARBA" id="ARBA00023125"/>
    </source>
</evidence>
<dbReference type="InterPro" id="IPR013762">
    <property type="entry name" value="Integrase-like_cat_sf"/>
</dbReference>
<evidence type="ECO:0000256" key="5">
    <source>
        <dbReference type="PROSITE-ProRule" id="PRU01248"/>
    </source>
</evidence>
<dbReference type="Proteomes" id="UP001596114">
    <property type="component" value="Unassembled WGS sequence"/>
</dbReference>
<dbReference type="InterPro" id="IPR011010">
    <property type="entry name" value="DNA_brk_join_enz"/>
</dbReference>
<organism evidence="8 9">
    <name type="scientific">Rhodanobacter ginsengisoli</name>
    <dbReference type="NCBI Taxonomy" id="418646"/>
    <lineage>
        <taxon>Bacteria</taxon>
        <taxon>Pseudomonadati</taxon>
        <taxon>Pseudomonadota</taxon>
        <taxon>Gammaproteobacteria</taxon>
        <taxon>Lysobacterales</taxon>
        <taxon>Rhodanobacteraceae</taxon>
        <taxon>Rhodanobacter</taxon>
    </lineage>
</organism>
<dbReference type="CDD" id="cd00801">
    <property type="entry name" value="INT_P4_C"/>
    <property type="match status" value="1"/>
</dbReference>
<dbReference type="PROSITE" id="PS51898">
    <property type="entry name" value="TYR_RECOMBINASE"/>
    <property type="match status" value="1"/>
</dbReference>
<dbReference type="Pfam" id="PF13356">
    <property type="entry name" value="Arm-DNA-bind_3"/>
    <property type="match status" value="1"/>
</dbReference>
<protein>
    <submittedName>
        <fullName evidence="8">Tyrosine-type recombinase/integrase</fullName>
    </submittedName>
</protein>
<dbReference type="Pfam" id="PF22022">
    <property type="entry name" value="Phage_int_M"/>
    <property type="match status" value="1"/>
</dbReference>
<dbReference type="Gene3D" id="1.10.443.10">
    <property type="entry name" value="Intergrase catalytic core"/>
    <property type="match status" value="1"/>
</dbReference>
<dbReference type="InterPro" id="IPR025166">
    <property type="entry name" value="Integrase_DNA_bind_dom"/>
</dbReference>
<proteinExistence type="inferred from homology"/>